<organism evidence="1">
    <name type="scientific">marine sediment metagenome</name>
    <dbReference type="NCBI Taxonomy" id="412755"/>
    <lineage>
        <taxon>unclassified sequences</taxon>
        <taxon>metagenomes</taxon>
        <taxon>ecological metagenomes</taxon>
    </lineage>
</organism>
<dbReference type="AlphaFoldDB" id="X1BCF6"/>
<protein>
    <submittedName>
        <fullName evidence="1">Uncharacterized protein</fullName>
    </submittedName>
</protein>
<reference evidence="1" key="1">
    <citation type="journal article" date="2014" name="Front. Microbiol.">
        <title>High frequency of phylogenetically diverse reductive dehalogenase-homologous genes in deep subseafloor sedimentary metagenomes.</title>
        <authorList>
            <person name="Kawai M."/>
            <person name="Futagami T."/>
            <person name="Toyoda A."/>
            <person name="Takaki Y."/>
            <person name="Nishi S."/>
            <person name="Hori S."/>
            <person name="Arai W."/>
            <person name="Tsubouchi T."/>
            <person name="Morono Y."/>
            <person name="Uchiyama I."/>
            <person name="Ito T."/>
            <person name="Fujiyama A."/>
            <person name="Inagaki F."/>
            <person name="Takami H."/>
        </authorList>
    </citation>
    <scope>NUCLEOTIDE SEQUENCE</scope>
    <source>
        <strain evidence="1">Expedition CK06-06</strain>
    </source>
</reference>
<sequence>MRKPNKIGHFFIILILIMLSSASCLSTGCMCTRKEKVAPIVPPGKTDAETFFICTENSHHYNPRIDGEFVVWQDECNGNMDIYGFDLSTKSEFPICTNESKQEHVAISGNIIIWVDHRKRSSDYDIYGYDLSNKSEFFINSIRKPTGPWRGPD</sequence>
<accession>X1BCF6</accession>
<dbReference type="PROSITE" id="PS51257">
    <property type="entry name" value="PROKAR_LIPOPROTEIN"/>
    <property type="match status" value="1"/>
</dbReference>
<dbReference type="PANTHER" id="PTHR36842">
    <property type="entry name" value="PROTEIN TOLB HOMOLOG"/>
    <property type="match status" value="1"/>
</dbReference>
<dbReference type="InterPro" id="IPR027618">
    <property type="entry name" value="Beta_prop_Msarc"/>
</dbReference>
<name>X1BCF6_9ZZZZ</name>
<dbReference type="PANTHER" id="PTHR36842:SF1">
    <property type="entry name" value="PROTEIN TOLB"/>
    <property type="match status" value="1"/>
</dbReference>
<proteinExistence type="predicted"/>
<gene>
    <name evidence="1" type="ORF">S01H4_01531</name>
</gene>
<evidence type="ECO:0000313" key="1">
    <source>
        <dbReference type="EMBL" id="GAG69656.1"/>
    </source>
</evidence>
<dbReference type="NCBIfam" id="TIGR04275">
    <property type="entry name" value="beta_prop_Msarc"/>
    <property type="match status" value="2"/>
</dbReference>
<comment type="caution">
    <text evidence="1">The sequence shown here is derived from an EMBL/GenBank/DDBJ whole genome shotgun (WGS) entry which is preliminary data.</text>
</comment>
<feature type="non-terminal residue" evidence="1">
    <location>
        <position position="153"/>
    </location>
</feature>
<dbReference type="SUPFAM" id="SSF69304">
    <property type="entry name" value="Tricorn protease N-terminal domain"/>
    <property type="match status" value="1"/>
</dbReference>
<dbReference type="EMBL" id="BART01000283">
    <property type="protein sequence ID" value="GAG69656.1"/>
    <property type="molecule type" value="Genomic_DNA"/>
</dbReference>